<comment type="caution">
    <text evidence="1">The sequence shown here is derived from an EMBL/GenBank/DDBJ whole genome shotgun (WGS) entry which is preliminary data.</text>
</comment>
<name>A0A830F8M9_9EURY</name>
<sequence length="144" mass="16563">MLPDDVATVALHSNTYFAARIGEPAGFDVFDDFDVGAIKESTRSLAHRVFRKTMDAVWPTVERLGLRETAETVQRAVGLVHHESTAYEMAERTTDRVLNPVDDIDSDLFLWVHYMDPHRPFYMHLDDPAYTDERLTPDEIHELM</sequence>
<evidence type="ECO:0000313" key="1">
    <source>
        <dbReference type="EMBL" id="GGL21968.1"/>
    </source>
</evidence>
<dbReference type="InterPro" id="IPR017850">
    <property type="entry name" value="Alkaline_phosphatase_core_sf"/>
</dbReference>
<evidence type="ECO:0000313" key="2">
    <source>
        <dbReference type="Proteomes" id="UP000628840"/>
    </source>
</evidence>
<keyword evidence="2" id="KW-1185">Reference proteome</keyword>
<organism evidence="1 2">
    <name type="scientific">Halarchaeum grantii</name>
    <dbReference type="NCBI Taxonomy" id="1193105"/>
    <lineage>
        <taxon>Archaea</taxon>
        <taxon>Methanobacteriati</taxon>
        <taxon>Methanobacteriota</taxon>
        <taxon>Stenosarchaea group</taxon>
        <taxon>Halobacteria</taxon>
        <taxon>Halobacteriales</taxon>
        <taxon>Halobacteriaceae</taxon>
    </lineage>
</organism>
<dbReference type="Proteomes" id="UP000628840">
    <property type="component" value="Unassembled WGS sequence"/>
</dbReference>
<protein>
    <submittedName>
        <fullName evidence="1">Uncharacterized protein</fullName>
    </submittedName>
</protein>
<gene>
    <name evidence="1" type="ORF">GCM10009037_01690</name>
</gene>
<proteinExistence type="predicted"/>
<dbReference type="AlphaFoldDB" id="A0A830F8M9"/>
<dbReference type="Gene3D" id="3.40.720.10">
    <property type="entry name" value="Alkaline Phosphatase, subunit A"/>
    <property type="match status" value="1"/>
</dbReference>
<accession>A0A830F8M9</accession>
<reference evidence="1 2" key="1">
    <citation type="journal article" date="2019" name="Int. J. Syst. Evol. Microbiol.">
        <title>The Global Catalogue of Microorganisms (GCM) 10K type strain sequencing project: providing services to taxonomists for standard genome sequencing and annotation.</title>
        <authorList>
            <consortium name="The Broad Institute Genomics Platform"/>
            <consortium name="The Broad Institute Genome Sequencing Center for Infectious Disease"/>
            <person name="Wu L."/>
            <person name="Ma J."/>
        </authorList>
    </citation>
    <scope>NUCLEOTIDE SEQUENCE [LARGE SCALE GENOMIC DNA]</scope>
    <source>
        <strain evidence="1 2">JCM 19585</strain>
    </source>
</reference>
<dbReference type="EMBL" id="BMPF01000001">
    <property type="protein sequence ID" value="GGL21968.1"/>
    <property type="molecule type" value="Genomic_DNA"/>
</dbReference>